<dbReference type="Proteomes" id="UP000813427">
    <property type="component" value="Unassembled WGS sequence"/>
</dbReference>
<dbReference type="OrthoDB" id="5273684at2759"/>
<dbReference type="Pfam" id="PF15508">
    <property type="entry name" value="NAAA-beta"/>
    <property type="match status" value="1"/>
</dbReference>
<dbReference type="PANTHER" id="PTHR28583">
    <property type="entry name" value="ACID AMIDASE"/>
    <property type="match status" value="1"/>
</dbReference>
<dbReference type="PANTHER" id="PTHR28583:SF1">
    <property type="entry name" value="ACID CERAMIDASE"/>
    <property type="match status" value="1"/>
</dbReference>
<sequence length="417" mass="47021">MDDASTIPKFVVDLSLPPENRYNHIIPHFRDSVTECNLPSLFDELLENIAGPRYGKALATVARYTLRRVHSAEETAELAGISRAIGIPMHILVAFNVLLDLLLGCTSGGVRTLFTGATGKSTRILHFRTLDWGMEQLRQIIVELDFVRFTGGPVIATTVTYLGYVGVLTGVRKGLSMSLNFRPYHAQETDWQRFSFRWNQAMVVLGYRQSISSTLRKFLLDPSSDPGQQSEKPQEINTISPDSVSDQYVENILTRLSTSNSTAAYLIFCQPNRIYIVEKDHKSASIRESDSFLTAYNHDVKDEEDPSRLQEAVAALAEGEDATGMADLVGLSLTRKDHLQRHWRKRVRACQRRYKQRGDVVTMSDVIGFLEHEEISNPETHYAVIMDPEEGKVIWRRQYEVESESGSEDLSSISEGM</sequence>
<dbReference type="InterPro" id="IPR029130">
    <property type="entry name" value="Acid_ceramidase_N"/>
</dbReference>
<evidence type="ECO:0000313" key="4">
    <source>
        <dbReference type="EMBL" id="KAH7242068.1"/>
    </source>
</evidence>
<accession>A0A8K0W9N3</accession>
<keyword evidence="5" id="KW-1185">Reference proteome</keyword>
<reference evidence="4" key="1">
    <citation type="journal article" date="2021" name="Nat. Commun.">
        <title>Genetic determinants of endophytism in the Arabidopsis root mycobiome.</title>
        <authorList>
            <person name="Mesny F."/>
            <person name="Miyauchi S."/>
            <person name="Thiergart T."/>
            <person name="Pickel B."/>
            <person name="Atanasova L."/>
            <person name="Karlsson M."/>
            <person name="Huettel B."/>
            <person name="Barry K.W."/>
            <person name="Haridas S."/>
            <person name="Chen C."/>
            <person name="Bauer D."/>
            <person name="Andreopoulos W."/>
            <person name="Pangilinan J."/>
            <person name="LaButti K."/>
            <person name="Riley R."/>
            <person name="Lipzen A."/>
            <person name="Clum A."/>
            <person name="Drula E."/>
            <person name="Henrissat B."/>
            <person name="Kohler A."/>
            <person name="Grigoriev I.V."/>
            <person name="Martin F.M."/>
            <person name="Hacquard S."/>
        </authorList>
    </citation>
    <scope>NUCLEOTIDE SEQUENCE</scope>
    <source>
        <strain evidence="4">MPI-SDFR-AT-0068</strain>
    </source>
</reference>
<dbReference type="AlphaFoldDB" id="A0A8K0W9N3"/>
<evidence type="ECO:0000313" key="5">
    <source>
        <dbReference type="Proteomes" id="UP000813427"/>
    </source>
</evidence>
<feature type="compositionally biased region" description="Polar residues" evidence="2">
    <location>
        <begin position="225"/>
        <end position="241"/>
    </location>
</feature>
<feature type="domain" description="Acid ceramidase N-terminal" evidence="3">
    <location>
        <begin position="6"/>
        <end position="68"/>
    </location>
</feature>
<evidence type="ECO:0000256" key="1">
    <source>
        <dbReference type="ARBA" id="ARBA00011891"/>
    </source>
</evidence>
<dbReference type="GO" id="GO:0017040">
    <property type="term" value="F:N-acylsphingosine amidohydrolase activity"/>
    <property type="evidence" value="ECO:0007669"/>
    <property type="project" value="UniProtKB-EC"/>
</dbReference>
<protein>
    <recommendedName>
        <fullName evidence="1">ceramidase</fullName>
        <ecNumber evidence="1">3.5.1.23</ecNumber>
    </recommendedName>
</protein>
<name>A0A8K0W9N3_9HYPO</name>
<gene>
    <name evidence="4" type="ORF">BKA59DRAFT_480035</name>
</gene>
<dbReference type="EMBL" id="JAGPXF010000005">
    <property type="protein sequence ID" value="KAH7242068.1"/>
    <property type="molecule type" value="Genomic_DNA"/>
</dbReference>
<feature type="region of interest" description="Disordered" evidence="2">
    <location>
        <begin position="222"/>
        <end position="241"/>
    </location>
</feature>
<evidence type="ECO:0000256" key="2">
    <source>
        <dbReference type="SAM" id="MobiDB-lite"/>
    </source>
</evidence>
<evidence type="ECO:0000259" key="3">
    <source>
        <dbReference type="Pfam" id="PF15508"/>
    </source>
</evidence>
<organism evidence="4 5">
    <name type="scientific">Fusarium tricinctum</name>
    <dbReference type="NCBI Taxonomy" id="61284"/>
    <lineage>
        <taxon>Eukaryota</taxon>
        <taxon>Fungi</taxon>
        <taxon>Dikarya</taxon>
        <taxon>Ascomycota</taxon>
        <taxon>Pezizomycotina</taxon>
        <taxon>Sordariomycetes</taxon>
        <taxon>Hypocreomycetidae</taxon>
        <taxon>Hypocreales</taxon>
        <taxon>Nectriaceae</taxon>
        <taxon>Fusarium</taxon>
        <taxon>Fusarium tricinctum species complex</taxon>
    </lineage>
</organism>
<dbReference type="EC" id="3.5.1.23" evidence="1"/>
<comment type="caution">
    <text evidence="4">The sequence shown here is derived from an EMBL/GenBank/DDBJ whole genome shotgun (WGS) entry which is preliminary data.</text>
</comment>
<proteinExistence type="predicted"/>